<dbReference type="Proteomes" id="UP000287547">
    <property type="component" value="Unassembled WGS sequence"/>
</dbReference>
<accession>A0A428YVJ7</accession>
<sequence length="177" mass="19355">MSIEAINWALNHAPIPTNRKNASSLAIVLIGLANHADSEGRNAFPAVKTLALYTRLKERAVQYAIRDLENLGLITPSDPKIIAAHVRRKDRRPNGWDLAIHTTHTSIHNPDDEVQTLHPAAPDEVHTRPNGVQTTTSRGAQNAAEPSLNHPGTQRARERVHPPTRTARPPGTPPPPV</sequence>
<reference evidence="2 3" key="1">
    <citation type="submission" date="2018-05" db="EMBL/GenBank/DDBJ databases">
        <title>Evolution of GPA BGCs.</title>
        <authorList>
            <person name="Waglechner N."/>
            <person name="Wright G.D."/>
        </authorList>
    </citation>
    <scope>NUCLEOTIDE SEQUENCE [LARGE SCALE GENOMIC DNA]</scope>
    <source>
        <strain evidence="2 3">A82846</strain>
    </source>
</reference>
<dbReference type="RefSeq" id="WP_148107827.1">
    <property type="nucleotide sequence ID" value="NZ_QHKI01000053.1"/>
</dbReference>
<feature type="compositionally biased region" description="Polar residues" evidence="1">
    <location>
        <begin position="130"/>
        <end position="140"/>
    </location>
</feature>
<organism evidence="2 3">
    <name type="scientific">Kibdelosporangium aridum</name>
    <dbReference type="NCBI Taxonomy" id="2030"/>
    <lineage>
        <taxon>Bacteria</taxon>
        <taxon>Bacillati</taxon>
        <taxon>Actinomycetota</taxon>
        <taxon>Actinomycetes</taxon>
        <taxon>Pseudonocardiales</taxon>
        <taxon>Pseudonocardiaceae</taxon>
        <taxon>Kibdelosporangium</taxon>
    </lineage>
</organism>
<dbReference type="AlphaFoldDB" id="A0A428YVJ7"/>
<name>A0A428YVJ7_KIBAR</name>
<proteinExistence type="predicted"/>
<gene>
    <name evidence="2" type="ORF">DMH04_40385</name>
</gene>
<comment type="caution">
    <text evidence="2">The sequence shown here is derived from an EMBL/GenBank/DDBJ whole genome shotgun (WGS) entry which is preliminary data.</text>
</comment>
<protein>
    <submittedName>
        <fullName evidence="2">Helix-turn-helix domain-containing protein</fullName>
    </submittedName>
</protein>
<dbReference type="Pfam" id="PF13730">
    <property type="entry name" value="HTH_36"/>
    <property type="match status" value="1"/>
</dbReference>
<evidence type="ECO:0000313" key="2">
    <source>
        <dbReference type="EMBL" id="RSM73893.1"/>
    </source>
</evidence>
<dbReference type="EMBL" id="QHKI01000053">
    <property type="protein sequence ID" value="RSM73893.1"/>
    <property type="molecule type" value="Genomic_DNA"/>
</dbReference>
<evidence type="ECO:0000313" key="3">
    <source>
        <dbReference type="Proteomes" id="UP000287547"/>
    </source>
</evidence>
<dbReference type="InterPro" id="IPR036388">
    <property type="entry name" value="WH-like_DNA-bd_sf"/>
</dbReference>
<feature type="non-terminal residue" evidence="2">
    <location>
        <position position="177"/>
    </location>
</feature>
<dbReference type="OrthoDB" id="3692312at2"/>
<dbReference type="Gene3D" id="1.10.10.10">
    <property type="entry name" value="Winged helix-like DNA-binding domain superfamily/Winged helix DNA-binding domain"/>
    <property type="match status" value="1"/>
</dbReference>
<feature type="region of interest" description="Disordered" evidence="1">
    <location>
        <begin position="104"/>
        <end position="177"/>
    </location>
</feature>
<evidence type="ECO:0000256" key="1">
    <source>
        <dbReference type="SAM" id="MobiDB-lite"/>
    </source>
</evidence>